<keyword evidence="4" id="KW-1185">Reference proteome</keyword>
<dbReference type="SUPFAM" id="SSF48264">
    <property type="entry name" value="Cytochrome P450"/>
    <property type="match status" value="1"/>
</dbReference>
<name>A0ABN1GIX4_9ACTN</name>
<comment type="caution">
    <text evidence="3">The sequence shown here is derived from an EMBL/GenBank/DDBJ whole genome shotgun (WGS) entry which is preliminary data.</text>
</comment>
<dbReference type="InterPro" id="IPR002397">
    <property type="entry name" value="Cyt_P450_B"/>
</dbReference>
<dbReference type="Gene3D" id="1.10.630.10">
    <property type="entry name" value="Cytochrome P450"/>
    <property type="match status" value="1"/>
</dbReference>
<evidence type="ECO:0000313" key="3">
    <source>
        <dbReference type="EMBL" id="GAA0612498.1"/>
    </source>
</evidence>
<keyword evidence="2" id="KW-0408">Iron</keyword>
<dbReference type="InterPro" id="IPR017972">
    <property type="entry name" value="Cyt_P450_CS"/>
</dbReference>
<comment type="similarity">
    <text evidence="1 2">Belongs to the cytochrome P450 family.</text>
</comment>
<dbReference type="InterPro" id="IPR036396">
    <property type="entry name" value="Cyt_P450_sf"/>
</dbReference>
<dbReference type="Pfam" id="PF00067">
    <property type="entry name" value="p450"/>
    <property type="match status" value="1"/>
</dbReference>
<organism evidence="3 4">
    <name type="scientific">Sporichthya brevicatena</name>
    <dbReference type="NCBI Taxonomy" id="171442"/>
    <lineage>
        <taxon>Bacteria</taxon>
        <taxon>Bacillati</taxon>
        <taxon>Actinomycetota</taxon>
        <taxon>Actinomycetes</taxon>
        <taxon>Sporichthyales</taxon>
        <taxon>Sporichthyaceae</taxon>
        <taxon>Sporichthya</taxon>
    </lineage>
</organism>
<dbReference type="InterPro" id="IPR001128">
    <property type="entry name" value="Cyt_P450"/>
</dbReference>
<evidence type="ECO:0000313" key="4">
    <source>
        <dbReference type="Proteomes" id="UP001500957"/>
    </source>
</evidence>
<dbReference type="EMBL" id="BAAAHE010000008">
    <property type="protein sequence ID" value="GAA0612498.1"/>
    <property type="molecule type" value="Genomic_DNA"/>
</dbReference>
<accession>A0ABN1GIX4</accession>
<dbReference type="PANTHER" id="PTHR46696">
    <property type="entry name" value="P450, PUTATIVE (EUROFUNG)-RELATED"/>
    <property type="match status" value="1"/>
</dbReference>
<keyword evidence="2" id="KW-0503">Monooxygenase</keyword>
<keyword evidence="2" id="KW-0479">Metal-binding</keyword>
<proteinExistence type="inferred from homology"/>
<gene>
    <name evidence="3" type="ORF">GCM10009547_13140</name>
</gene>
<dbReference type="PRINTS" id="PR00359">
    <property type="entry name" value="BP450"/>
</dbReference>
<dbReference type="RefSeq" id="WP_344602861.1">
    <property type="nucleotide sequence ID" value="NZ_BAAAHE010000008.1"/>
</dbReference>
<evidence type="ECO:0000256" key="1">
    <source>
        <dbReference type="ARBA" id="ARBA00010617"/>
    </source>
</evidence>
<dbReference type="PANTHER" id="PTHR46696:SF6">
    <property type="entry name" value="P450, PUTATIVE (EUROFUNG)-RELATED"/>
    <property type="match status" value="1"/>
</dbReference>
<keyword evidence="2" id="KW-0349">Heme</keyword>
<dbReference type="PROSITE" id="PS00086">
    <property type="entry name" value="CYTOCHROME_P450"/>
    <property type="match status" value="1"/>
</dbReference>
<reference evidence="3 4" key="1">
    <citation type="journal article" date="2019" name="Int. J. Syst. Evol. Microbiol.">
        <title>The Global Catalogue of Microorganisms (GCM) 10K type strain sequencing project: providing services to taxonomists for standard genome sequencing and annotation.</title>
        <authorList>
            <consortium name="The Broad Institute Genomics Platform"/>
            <consortium name="The Broad Institute Genome Sequencing Center for Infectious Disease"/>
            <person name="Wu L."/>
            <person name="Ma J."/>
        </authorList>
    </citation>
    <scope>NUCLEOTIDE SEQUENCE [LARGE SCALE GENOMIC DNA]</scope>
    <source>
        <strain evidence="3 4">JCM 10671</strain>
    </source>
</reference>
<keyword evidence="2" id="KW-0560">Oxidoreductase</keyword>
<evidence type="ECO:0000256" key="2">
    <source>
        <dbReference type="RuleBase" id="RU000461"/>
    </source>
</evidence>
<dbReference type="Proteomes" id="UP001500957">
    <property type="component" value="Unassembled WGS sequence"/>
</dbReference>
<protein>
    <submittedName>
        <fullName evidence="3">Cytochrome P450</fullName>
    </submittedName>
</protein>
<sequence length="406" mass="45647">MSSGTEAGGFIEPSEFHLYDQTVNDDFWRQVNHLRETCPAGWSNGPWSEFDSGFWFFNDFATVQKVATNWREFSSAEGAAPMQFDLDIMRMIPLETDPPMHRDIRKALNPFFTPTALKEQEPRLHAIVDRLMERCLTKAEGGQVDFVAEFTRRLPPLIFFEAFLGQREEEIGWILEALETLLLHPERALEVAPKLMFWEAEIIESRRAEGKRDDLIGVIAHLEVEGVELDERQRVETFNLMILAGMETTMGGLASVAWELACVPDVRRMLARADEKLLDSATDEFLRHASPVPGAARTAHADVEVAGCPVKSGDRVLLNWASANRDPKQFPEPDELIFDRSNAASHVAFGAGIHRCLGNHLARREVKAMIRAVCSLSSFEVEPGFAPQFRPSMARGPLSLPVTMAR</sequence>